<keyword evidence="3 5" id="KW-0964">Secreted</keyword>
<dbReference type="OrthoDB" id="97649at2759"/>
<evidence type="ECO:0000256" key="1">
    <source>
        <dbReference type="ARBA" id="ARBA00004613"/>
    </source>
</evidence>
<organism evidence="6">
    <name type="scientific">Phytophthora sojae</name>
    <name type="common">Soybean stem and root rot agent</name>
    <name type="synonym">Phytophthora megasperma f. sp. glycines</name>
    <dbReference type="NCBI Taxonomy" id="67593"/>
    <lineage>
        <taxon>Eukaryota</taxon>
        <taxon>Sar</taxon>
        <taxon>Stramenopiles</taxon>
        <taxon>Oomycota</taxon>
        <taxon>Peronosporomycetes</taxon>
        <taxon>Peronosporales</taxon>
        <taxon>Peronosporaceae</taxon>
        <taxon>Phytophthora</taxon>
    </lineage>
</organism>
<sequence>MRLTYILALVIAALSHTSSTEDSKAEITIGYSPIISDLIDTNSARLLRRVETNEVDFNKDEERGFRDVKDAVKKLSPVATVKKTAKQKEKLKEIIKAAKKVEANRVWAMRRVYGANENN</sequence>
<dbReference type="Pfam" id="PF16810">
    <property type="entry name" value="RXLR"/>
    <property type="match status" value="1"/>
</dbReference>
<keyword evidence="4 5" id="KW-0732">Signal</keyword>
<comment type="subcellular location">
    <subcellularLocation>
        <location evidence="1 5">Secreted</location>
    </subcellularLocation>
</comment>
<dbReference type="EMBL" id="JN253765">
    <property type="protein sequence ID" value="AEK80578.1"/>
    <property type="molecule type" value="Genomic_DNA"/>
</dbReference>
<comment type="similarity">
    <text evidence="2 5">Belongs to the RxLR effector family.</text>
</comment>
<dbReference type="AlphaFoldDB" id="E0W5H0"/>
<accession>E0W5H0</accession>
<evidence type="ECO:0000256" key="5">
    <source>
        <dbReference type="RuleBase" id="RU367124"/>
    </source>
</evidence>
<evidence type="ECO:0000256" key="4">
    <source>
        <dbReference type="ARBA" id="ARBA00022729"/>
    </source>
</evidence>
<proteinExistence type="inferred from homology"/>
<dbReference type="EMBL" id="JN253764">
    <property type="protein sequence ID" value="AEK80577.1"/>
    <property type="molecule type" value="Genomic_DNA"/>
</dbReference>
<feature type="chain" id="PRO_5007652923" description="RxLR effector protein" evidence="5">
    <location>
        <begin position="20"/>
        <end position="119"/>
    </location>
</feature>
<evidence type="ECO:0000313" key="8">
    <source>
        <dbReference type="EMBL" id="AEK80578.1"/>
    </source>
</evidence>
<feature type="signal peptide" evidence="5">
    <location>
        <begin position="1"/>
        <end position="19"/>
    </location>
</feature>
<evidence type="ECO:0000313" key="7">
    <source>
        <dbReference type="EMBL" id="AEK80577.1"/>
    </source>
</evidence>
<evidence type="ECO:0000256" key="2">
    <source>
        <dbReference type="ARBA" id="ARBA00010400"/>
    </source>
</evidence>
<dbReference type="EMBL" id="JN253763">
    <property type="protein sequence ID" value="AEK80576.1"/>
    <property type="molecule type" value="Genomic_DNA"/>
</dbReference>
<protein>
    <recommendedName>
        <fullName evidence="5">RxLR effector protein</fullName>
    </recommendedName>
</protein>
<comment type="function">
    <text evidence="5">Effector that suppresses plant defense responses during pathogen infection.</text>
</comment>
<dbReference type="InterPro" id="IPR031825">
    <property type="entry name" value="RXLR"/>
</dbReference>
<dbReference type="KEGG" id="psoj:PHYSODRAFT_285700"/>
<dbReference type="RefSeq" id="XP_009524878.1">
    <property type="nucleotide sequence ID" value="XM_009526583.1"/>
</dbReference>
<evidence type="ECO:0000256" key="3">
    <source>
        <dbReference type="ARBA" id="ARBA00022525"/>
    </source>
</evidence>
<dbReference type="VEuPathDB" id="FungiDB:PHYSODRAFT_285700"/>
<reference evidence="6" key="1">
    <citation type="journal article" date="2011" name="Plant Cell">
        <title>Transcriptional programming and functional interactions within the Phytophthora sojae RXLR effector repertoire.</title>
        <authorList>
            <person name="Wang Q."/>
            <person name="Han C."/>
            <person name="Ferreira A.O."/>
            <person name="Yu X."/>
            <person name="Ye W."/>
            <person name="Tripathy S."/>
            <person name="Kale S.D."/>
            <person name="Gu B."/>
            <person name="Sheng Y."/>
            <person name="Sui Y."/>
            <person name="Wang X."/>
            <person name="Zhang Z."/>
            <person name="Cheng B."/>
            <person name="Dong S."/>
            <person name="Shan W."/>
            <person name="Zheng X."/>
            <person name="Dou D."/>
            <person name="Tyler B.M."/>
            <person name="Wang Y."/>
        </authorList>
    </citation>
    <scope>NUCLEOTIDE SEQUENCE</scope>
    <source>
        <strain evidence="6">P7064</strain>
        <strain evidence="7">P7074</strain>
        <strain evidence="8">P7076</strain>
    </source>
</reference>
<gene>
    <name evidence="6" type="primary">Avh</name>
</gene>
<name>E0W5H0_PHYSO</name>
<comment type="domain">
    <text evidence="5">The RxLR-dEER motif acts to carry the protein into the host cell cytoplasm through binding to cell surface phosphatidylinositol-3-phosphate.</text>
</comment>
<evidence type="ECO:0000313" key="6">
    <source>
        <dbReference type="EMBL" id="AEK80576.1"/>
    </source>
</evidence>